<feature type="compositionally biased region" description="Low complexity" evidence="2">
    <location>
        <begin position="457"/>
        <end position="469"/>
    </location>
</feature>
<gene>
    <name evidence="3" type="ORF">D9Q98_007142</name>
</gene>
<dbReference type="AlphaFoldDB" id="A0A9D4YUZ9"/>
<evidence type="ECO:0000313" key="4">
    <source>
        <dbReference type="Proteomes" id="UP001055712"/>
    </source>
</evidence>
<reference evidence="3" key="2">
    <citation type="submission" date="2020-11" db="EMBL/GenBank/DDBJ databases">
        <authorList>
            <person name="Cecchin M."/>
            <person name="Marcolungo L."/>
            <person name="Rossato M."/>
            <person name="Girolomoni L."/>
            <person name="Cosentino E."/>
            <person name="Cuine S."/>
            <person name="Li-Beisson Y."/>
            <person name="Delledonne M."/>
            <person name="Ballottari M."/>
        </authorList>
    </citation>
    <scope>NUCLEOTIDE SEQUENCE</scope>
    <source>
        <strain evidence="3">211/11P</strain>
        <tissue evidence="3">Whole cell</tissue>
    </source>
</reference>
<sequence length="488" mass="53370">MQHMHATREALMIQKTLPEPILAALEADADALADLPNLWVQRKVVEGAEPALTVAEQAVQQLYRSLVGLQLAPPPGSWQGVEYWCQVYEGGRGLGFHFDKDEQAMAADGRMVNPTLSSVLYLTGSQEDSPRQAPTVLIDQCYCHETRCVLPEHPAWSSLVFPLRNQYLLFGGGQAHGVLEAMPAAPALQRQQGQEQGQEQEREQPGPKQRLEHDQERRQQDNREQQREGQQQQQQPQLQHDEQKQQPQQQRRVTFLVNWWPHQPDGVLRATAEDVSAGRLAAACGELVSTCDMGAASGDAGAASGALAALSLEEGRRQQAQQEQQQAQQQQAQQAQQGAQQQQAQQEQQQAQQQQAQQQQQMQQRPRRVPFVAVDALPLQAGDVLPVDDLLQERMVCINGSGIGVGAAAHAVTITHPGLTLVPLDQDAGFGAGFRTQPSVLAALVPTADLACDSNTDSDQSSVSGSSVGEQEEEEAQGQRQPQRALLS</sequence>
<protein>
    <submittedName>
        <fullName evidence="3">Uncharacterized protein</fullName>
    </submittedName>
</protein>
<evidence type="ECO:0000256" key="2">
    <source>
        <dbReference type="SAM" id="MobiDB-lite"/>
    </source>
</evidence>
<dbReference type="OrthoDB" id="46846at2759"/>
<feature type="compositionally biased region" description="Basic and acidic residues" evidence="2">
    <location>
        <begin position="199"/>
        <end position="227"/>
    </location>
</feature>
<evidence type="ECO:0000256" key="1">
    <source>
        <dbReference type="SAM" id="Coils"/>
    </source>
</evidence>
<keyword evidence="4" id="KW-1185">Reference proteome</keyword>
<reference evidence="3" key="1">
    <citation type="journal article" date="2019" name="Plant J.">
        <title>Chlorella vulgaris genome assembly and annotation reveals the molecular basis for metabolic acclimation to high light conditions.</title>
        <authorList>
            <person name="Cecchin M."/>
            <person name="Marcolungo L."/>
            <person name="Rossato M."/>
            <person name="Girolomoni L."/>
            <person name="Cosentino E."/>
            <person name="Cuine S."/>
            <person name="Li-Beisson Y."/>
            <person name="Delledonne M."/>
            <person name="Ballottari M."/>
        </authorList>
    </citation>
    <scope>NUCLEOTIDE SEQUENCE</scope>
    <source>
        <strain evidence="3">211/11P</strain>
    </source>
</reference>
<feature type="coiled-coil region" evidence="1">
    <location>
        <begin position="310"/>
        <end position="364"/>
    </location>
</feature>
<accession>A0A9D4YUZ9</accession>
<comment type="caution">
    <text evidence="3">The sequence shown here is derived from an EMBL/GenBank/DDBJ whole genome shotgun (WGS) entry which is preliminary data.</text>
</comment>
<evidence type="ECO:0000313" key="3">
    <source>
        <dbReference type="EMBL" id="KAI3427206.1"/>
    </source>
</evidence>
<proteinExistence type="predicted"/>
<feature type="region of interest" description="Disordered" evidence="2">
    <location>
        <begin position="187"/>
        <end position="250"/>
    </location>
</feature>
<feature type="compositionally biased region" description="Low complexity" evidence="2">
    <location>
        <begin position="228"/>
        <end position="238"/>
    </location>
</feature>
<dbReference type="EMBL" id="SIDB01000010">
    <property type="protein sequence ID" value="KAI3427206.1"/>
    <property type="molecule type" value="Genomic_DNA"/>
</dbReference>
<keyword evidence="1" id="KW-0175">Coiled coil</keyword>
<dbReference type="Proteomes" id="UP001055712">
    <property type="component" value="Unassembled WGS sequence"/>
</dbReference>
<name>A0A9D4YUZ9_CHLVU</name>
<feature type="region of interest" description="Disordered" evidence="2">
    <location>
        <begin position="451"/>
        <end position="488"/>
    </location>
</feature>
<organism evidence="3 4">
    <name type="scientific">Chlorella vulgaris</name>
    <name type="common">Green alga</name>
    <dbReference type="NCBI Taxonomy" id="3077"/>
    <lineage>
        <taxon>Eukaryota</taxon>
        <taxon>Viridiplantae</taxon>
        <taxon>Chlorophyta</taxon>
        <taxon>core chlorophytes</taxon>
        <taxon>Trebouxiophyceae</taxon>
        <taxon>Chlorellales</taxon>
        <taxon>Chlorellaceae</taxon>
        <taxon>Chlorella clade</taxon>
        <taxon>Chlorella</taxon>
    </lineage>
</organism>